<keyword evidence="10 14" id="KW-0067">ATP-binding</keyword>
<evidence type="ECO:0000256" key="5">
    <source>
        <dbReference type="ARBA" id="ARBA00012121"/>
    </source>
</evidence>
<feature type="active site" description="Phosphoserine intermediate" evidence="14">
    <location>
        <position position="109"/>
    </location>
</feature>
<organism evidence="17 18">
    <name type="scientific">Desulforamulus profundi</name>
    <dbReference type="NCBI Taxonomy" id="1383067"/>
    <lineage>
        <taxon>Bacteria</taxon>
        <taxon>Bacillati</taxon>
        <taxon>Bacillota</taxon>
        <taxon>Clostridia</taxon>
        <taxon>Eubacteriales</taxon>
        <taxon>Peptococcaceae</taxon>
        <taxon>Desulforamulus</taxon>
    </lineage>
</organism>
<comment type="similarity">
    <text evidence="4 14 15">Belongs to the APS kinase family.</text>
</comment>
<dbReference type="EC" id="2.7.1.25" evidence="5 14"/>
<sequence>MKNQGLELLPQAMDVDKQARAALKRQKPLCVWFTGLSGAGKSTIANLLEKRLYAEGKHTYILDGDNVRCGLNCDLGFTEAHRAENIRRVAEVAKLMVDAGLIVLVSLISPIRDQRRFARRLFAEGEFIEVFVDAPFEECARRDPKGLYARVKRGEIKNFTGIDSLYEPPESPEIHLRTAEADPEACVKTVLQYLRLRLDIGS</sequence>
<feature type="domain" description="APS kinase" evidence="16">
    <location>
        <begin position="28"/>
        <end position="176"/>
    </location>
</feature>
<dbReference type="NCBIfam" id="NF003013">
    <property type="entry name" value="PRK03846.1"/>
    <property type="match status" value="1"/>
</dbReference>
<dbReference type="EMBL" id="AWQQ01000010">
    <property type="protein sequence ID" value="PHJ39760.1"/>
    <property type="molecule type" value="Genomic_DNA"/>
</dbReference>
<keyword evidence="14" id="KW-0597">Phosphoprotein</keyword>
<evidence type="ECO:0000256" key="13">
    <source>
        <dbReference type="ARBA" id="ARBA00031464"/>
    </source>
</evidence>
<evidence type="ECO:0000259" key="16">
    <source>
        <dbReference type="Pfam" id="PF01583"/>
    </source>
</evidence>
<name>A0A2C6LMD0_9FIRM</name>
<dbReference type="GO" id="GO:0000103">
    <property type="term" value="P:sulfate assimilation"/>
    <property type="evidence" value="ECO:0007669"/>
    <property type="project" value="UniProtKB-UniRule"/>
</dbReference>
<dbReference type="InterPro" id="IPR002891">
    <property type="entry name" value="APS"/>
</dbReference>
<evidence type="ECO:0000256" key="9">
    <source>
        <dbReference type="ARBA" id="ARBA00022777"/>
    </source>
</evidence>
<comment type="function">
    <text evidence="2 14 15">Catalyzes the synthesis of activated sulfate.</text>
</comment>
<evidence type="ECO:0000313" key="17">
    <source>
        <dbReference type="EMBL" id="PHJ39760.1"/>
    </source>
</evidence>
<protein>
    <recommendedName>
        <fullName evidence="6 14">Adenylyl-sulfate kinase</fullName>
        <ecNumber evidence="5 14">2.7.1.25</ecNumber>
    </recommendedName>
    <alternativeName>
        <fullName evidence="12 14">APS kinase</fullName>
    </alternativeName>
    <alternativeName>
        <fullName evidence="13 14">ATP adenosine-5'-phosphosulfate 3'-phosphotransferase</fullName>
    </alternativeName>
    <alternativeName>
        <fullName evidence="11 14">Adenosine-5'-phosphosulfate kinase</fullName>
    </alternativeName>
</protein>
<dbReference type="NCBIfam" id="TIGR00455">
    <property type="entry name" value="apsK"/>
    <property type="match status" value="1"/>
</dbReference>
<dbReference type="PANTHER" id="PTHR11055">
    <property type="entry name" value="BIFUNCTIONAL 3'-PHOSPHOADENOSINE 5'-PHOSPHOSULFATE SYNTHASE"/>
    <property type="match status" value="1"/>
</dbReference>
<evidence type="ECO:0000256" key="15">
    <source>
        <dbReference type="RuleBase" id="RU004347"/>
    </source>
</evidence>
<evidence type="ECO:0000256" key="8">
    <source>
        <dbReference type="ARBA" id="ARBA00022741"/>
    </source>
</evidence>
<dbReference type="PANTHER" id="PTHR11055:SF63">
    <property type="entry name" value="ADENYLYL-SULFATE KINASE 1, CHLOROPLASTIC"/>
    <property type="match status" value="1"/>
</dbReference>
<dbReference type="GO" id="GO:0070814">
    <property type="term" value="P:hydrogen sulfide biosynthetic process"/>
    <property type="evidence" value="ECO:0007669"/>
    <property type="project" value="UniProtKB-UniRule"/>
</dbReference>
<dbReference type="Pfam" id="PF01583">
    <property type="entry name" value="APS_kinase"/>
    <property type="match status" value="1"/>
</dbReference>
<evidence type="ECO:0000256" key="10">
    <source>
        <dbReference type="ARBA" id="ARBA00022840"/>
    </source>
</evidence>
<keyword evidence="7 14" id="KW-0808">Transferase</keyword>
<keyword evidence="18" id="KW-1185">Reference proteome</keyword>
<comment type="caution">
    <text evidence="17">The sequence shown here is derived from an EMBL/GenBank/DDBJ whole genome shotgun (WGS) entry which is preliminary data.</text>
</comment>
<evidence type="ECO:0000256" key="3">
    <source>
        <dbReference type="ARBA" id="ARBA00004806"/>
    </source>
</evidence>
<dbReference type="HAMAP" id="MF_00065">
    <property type="entry name" value="Adenylyl_sulf_kinase"/>
    <property type="match status" value="1"/>
</dbReference>
<comment type="pathway">
    <text evidence="3 14 15">Sulfur metabolism; hydrogen sulfide biosynthesis; sulfite from sulfate: step 2/3.</text>
</comment>
<evidence type="ECO:0000256" key="1">
    <source>
        <dbReference type="ARBA" id="ARBA00001823"/>
    </source>
</evidence>
<evidence type="ECO:0000256" key="12">
    <source>
        <dbReference type="ARBA" id="ARBA00031393"/>
    </source>
</evidence>
<reference evidence="17 18" key="1">
    <citation type="submission" date="2013-09" db="EMBL/GenBank/DDBJ databases">
        <title>Biodegradation of hydrocarbons in the deep terrestrial subsurface : characterization of a microbial consortium composed of two Desulfotomaculum species originating from a deep geological formation.</title>
        <authorList>
            <person name="Aullo T."/>
            <person name="Berlendis S."/>
            <person name="Lascourreges J.-F."/>
            <person name="Dessort D."/>
            <person name="Saint-Laurent S."/>
            <person name="Schraauwers B."/>
            <person name="Mas J."/>
            <person name="Magot M."/>
            <person name="Ranchou-Peyruse A."/>
        </authorList>
    </citation>
    <scope>NUCLEOTIDE SEQUENCE [LARGE SCALE GENOMIC DNA]</scope>
    <source>
        <strain evidence="17 18">Bs107</strain>
    </source>
</reference>
<dbReference type="CDD" id="cd02027">
    <property type="entry name" value="APSK"/>
    <property type="match status" value="1"/>
</dbReference>
<evidence type="ECO:0000256" key="6">
    <source>
        <dbReference type="ARBA" id="ARBA00018163"/>
    </source>
</evidence>
<dbReference type="InterPro" id="IPR059117">
    <property type="entry name" value="APS_kinase_dom"/>
</dbReference>
<feature type="binding site" evidence="14">
    <location>
        <begin position="35"/>
        <end position="42"/>
    </location>
    <ligand>
        <name>ATP</name>
        <dbReference type="ChEBI" id="CHEBI:30616"/>
    </ligand>
</feature>
<evidence type="ECO:0000256" key="4">
    <source>
        <dbReference type="ARBA" id="ARBA00007008"/>
    </source>
</evidence>
<dbReference type="AlphaFoldDB" id="A0A2C6LMD0"/>
<dbReference type="RefSeq" id="WP_207653968.1">
    <property type="nucleotide sequence ID" value="NZ_AWQQ01000010.1"/>
</dbReference>
<dbReference type="GO" id="GO:0005524">
    <property type="term" value="F:ATP binding"/>
    <property type="evidence" value="ECO:0007669"/>
    <property type="project" value="UniProtKB-UniRule"/>
</dbReference>
<evidence type="ECO:0000256" key="14">
    <source>
        <dbReference type="HAMAP-Rule" id="MF_00065"/>
    </source>
</evidence>
<evidence type="ECO:0000313" key="18">
    <source>
        <dbReference type="Proteomes" id="UP000222564"/>
    </source>
</evidence>
<dbReference type="UniPathway" id="UPA00140">
    <property type="reaction ID" value="UER00205"/>
</dbReference>
<comment type="catalytic activity">
    <reaction evidence="1 14 15">
        <text>adenosine 5'-phosphosulfate + ATP = 3'-phosphoadenylyl sulfate + ADP + H(+)</text>
        <dbReference type="Rhea" id="RHEA:24152"/>
        <dbReference type="ChEBI" id="CHEBI:15378"/>
        <dbReference type="ChEBI" id="CHEBI:30616"/>
        <dbReference type="ChEBI" id="CHEBI:58243"/>
        <dbReference type="ChEBI" id="CHEBI:58339"/>
        <dbReference type="ChEBI" id="CHEBI:456216"/>
        <dbReference type="EC" id="2.7.1.25"/>
    </reaction>
</comment>
<keyword evidence="9 14" id="KW-0418">Kinase</keyword>
<keyword evidence="8 14" id="KW-0547">Nucleotide-binding</keyword>
<gene>
    <name evidence="14" type="primary">cysC</name>
    <name evidence="17" type="ORF">P378_01455</name>
</gene>
<dbReference type="InterPro" id="IPR027417">
    <property type="entry name" value="P-loop_NTPase"/>
</dbReference>
<dbReference type="GO" id="GO:0004020">
    <property type="term" value="F:adenylylsulfate kinase activity"/>
    <property type="evidence" value="ECO:0007669"/>
    <property type="project" value="UniProtKB-UniRule"/>
</dbReference>
<evidence type="ECO:0000256" key="7">
    <source>
        <dbReference type="ARBA" id="ARBA00022679"/>
    </source>
</evidence>
<proteinExistence type="inferred from homology"/>
<dbReference type="SUPFAM" id="SSF52540">
    <property type="entry name" value="P-loop containing nucleoside triphosphate hydrolases"/>
    <property type="match status" value="1"/>
</dbReference>
<accession>A0A2C6LMD0</accession>
<evidence type="ECO:0000256" key="2">
    <source>
        <dbReference type="ARBA" id="ARBA00002632"/>
    </source>
</evidence>
<dbReference type="Gene3D" id="3.40.50.300">
    <property type="entry name" value="P-loop containing nucleotide triphosphate hydrolases"/>
    <property type="match status" value="1"/>
</dbReference>
<evidence type="ECO:0000256" key="11">
    <source>
        <dbReference type="ARBA" id="ARBA00029724"/>
    </source>
</evidence>
<dbReference type="Proteomes" id="UP000222564">
    <property type="component" value="Unassembled WGS sequence"/>
</dbReference>